<reference evidence="2 3" key="1">
    <citation type="submission" date="2015-09" db="EMBL/GenBank/DDBJ databases">
        <title>A metagenomics-based metabolic model of nitrate-dependent anaerobic oxidation of methane by Methanoperedens-like archaea.</title>
        <authorList>
            <person name="Arshad A."/>
            <person name="Speth D.R."/>
            <person name="De Graaf R.M."/>
            <person name="Op Den Camp H.J."/>
            <person name="Jetten M.S."/>
            <person name="Welte C.U."/>
        </authorList>
    </citation>
    <scope>NUCLEOTIDE SEQUENCE [LARGE SCALE GENOMIC DNA]</scope>
</reference>
<name>A0A0P8CI78_9EURY</name>
<dbReference type="Proteomes" id="UP000050360">
    <property type="component" value="Unassembled WGS sequence"/>
</dbReference>
<gene>
    <name evidence="2" type="ORF">MPEBLZ_02954</name>
</gene>
<keyword evidence="1" id="KW-0472">Membrane</keyword>
<keyword evidence="1" id="KW-1133">Transmembrane helix</keyword>
<dbReference type="AlphaFoldDB" id="A0A0P8CI78"/>
<feature type="transmembrane region" description="Helical" evidence="1">
    <location>
        <begin position="140"/>
        <end position="158"/>
    </location>
</feature>
<evidence type="ECO:0000313" key="3">
    <source>
        <dbReference type="Proteomes" id="UP000050360"/>
    </source>
</evidence>
<keyword evidence="1" id="KW-0812">Transmembrane</keyword>
<evidence type="ECO:0000313" key="2">
    <source>
        <dbReference type="EMBL" id="KPQ42496.1"/>
    </source>
</evidence>
<proteinExistence type="predicted"/>
<organism evidence="2 3">
    <name type="scientific">Candidatus Methanoperedens nitratireducens</name>
    <dbReference type="NCBI Taxonomy" id="1392998"/>
    <lineage>
        <taxon>Archaea</taxon>
        <taxon>Methanobacteriati</taxon>
        <taxon>Methanobacteriota</taxon>
        <taxon>Stenosarchaea group</taxon>
        <taxon>Methanomicrobia</taxon>
        <taxon>Methanosarcinales</taxon>
        <taxon>ANME-2 cluster</taxon>
        <taxon>Candidatus Methanoperedentaceae</taxon>
        <taxon>Candidatus Methanoperedens</taxon>
    </lineage>
</organism>
<feature type="transmembrane region" description="Helical" evidence="1">
    <location>
        <begin position="178"/>
        <end position="198"/>
    </location>
</feature>
<feature type="transmembrane region" description="Helical" evidence="1">
    <location>
        <begin position="91"/>
        <end position="119"/>
    </location>
</feature>
<dbReference type="EMBL" id="LKCM01000230">
    <property type="protein sequence ID" value="KPQ42496.1"/>
    <property type="molecule type" value="Genomic_DNA"/>
</dbReference>
<feature type="transmembrane region" description="Helical" evidence="1">
    <location>
        <begin position="205"/>
        <end position="235"/>
    </location>
</feature>
<comment type="caution">
    <text evidence="2">The sequence shown here is derived from an EMBL/GenBank/DDBJ whole genome shotgun (WGS) entry which is preliminary data.</text>
</comment>
<accession>A0A0P8CI78</accession>
<evidence type="ECO:0000256" key="1">
    <source>
        <dbReference type="SAM" id="Phobius"/>
    </source>
</evidence>
<protein>
    <submittedName>
        <fullName evidence="2">Uncharacterized protein</fullName>
    </submittedName>
</protein>
<sequence>MLSPVYLPDDYSGYIGEEKEMIETAVDDADVELGPIQRFSVKSLIRYDSEWEIKIIHYTIFNIPVRESNITVRSDDGFHATDGSFTDIIPFASWIILISALATCFIVFVFPVLSIGYLINKKWRFVHLLRNPKVYGLPGYILVAAPSLLFYFEMIAGIRYYPATHIAETTWQGAYQPFYLYLILGATVAAIGCYRSALMAWLGSILVLALSISLIFSAGFLPFIGAIVLLAGAALRTFNKTKVSEPEENK</sequence>